<gene>
    <name evidence="2" type="ORF">NLJ89_g6491</name>
</gene>
<proteinExistence type="predicted"/>
<dbReference type="GO" id="GO:0005737">
    <property type="term" value="C:cytoplasm"/>
    <property type="evidence" value="ECO:0007669"/>
    <property type="project" value="TreeGrafter"/>
</dbReference>
<evidence type="ECO:0000313" key="2">
    <source>
        <dbReference type="EMBL" id="KAJ3507107.1"/>
    </source>
</evidence>
<dbReference type="SUPFAM" id="SSF56784">
    <property type="entry name" value="HAD-like"/>
    <property type="match status" value="2"/>
</dbReference>
<dbReference type="PANTHER" id="PTHR19288:SF46">
    <property type="entry name" value="HALOACID DEHALOGENASE-LIKE HYDROLASE DOMAIN-CONTAINING PROTEIN 2"/>
    <property type="match status" value="1"/>
</dbReference>
<name>A0A9W8K5F8_9AGAR</name>
<dbReference type="Gene3D" id="3.40.50.1000">
    <property type="entry name" value="HAD superfamily/HAD-like"/>
    <property type="match status" value="2"/>
</dbReference>
<keyword evidence="3" id="KW-1185">Reference proteome</keyword>
<reference evidence="2" key="1">
    <citation type="submission" date="2022-07" db="EMBL/GenBank/DDBJ databases">
        <title>Genome Sequence of Agrocybe chaxingu.</title>
        <authorList>
            <person name="Buettner E."/>
        </authorList>
    </citation>
    <scope>NUCLEOTIDE SEQUENCE</scope>
    <source>
        <strain evidence="2">MP-N11</strain>
    </source>
</reference>
<feature type="region of interest" description="Disordered" evidence="1">
    <location>
        <begin position="111"/>
        <end position="136"/>
    </location>
</feature>
<dbReference type="GO" id="GO:0016791">
    <property type="term" value="F:phosphatase activity"/>
    <property type="evidence" value="ECO:0007669"/>
    <property type="project" value="TreeGrafter"/>
</dbReference>
<comment type="caution">
    <text evidence="2">The sequence shown here is derived from an EMBL/GenBank/DDBJ whole genome shotgun (WGS) entry which is preliminary data.</text>
</comment>
<organism evidence="2 3">
    <name type="scientific">Agrocybe chaxingu</name>
    <dbReference type="NCBI Taxonomy" id="84603"/>
    <lineage>
        <taxon>Eukaryota</taxon>
        <taxon>Fungi</taxon>
        <taxon>Dikarya</taxon>
        <taxon>Basidiomycota</taxon>
        <taxon>Agaricomycotina</taxon>
        <taxon>Agaricomycetes</taxon>
        <taxon>Agaricomycetidae</taxon>
        <taxon>Agaricales</taxon>
        <taxon>Agaricineae</taxon>
        <taxon>Strophariaceae</taxon>
        <taxon>Agrocybe</taxon>
    </lineage>
</organism>
<dbReference type="EMBL" id="JANKHO010000693">
    <property type="protein sequence ID" value="KAJ3507107.1"/>
    <property type="molecule type" value="Genomic_DNA"/>
</dbReference>
<dbReference type="AlphaFoldDB" id="A0A9W8K5F8"/>
<dbReference type="InterPro" id="IPR023214">
    <property type="entry name" value="HAD_sf"/>
</dbReference>
<dbReference type="PANTHER" id="PTHR19288">
    <property type="entry name" value="4-NITROPHENYLPHOSPHATASE-RELATED"/>
    <property type="match status" value="1"/>
</dbReference>
<dbReference type="InterPro" id="IPR036412">
    <property type="entry name" value="HAD-like_sf"/>
</dbReference>
<evidence type="ECO:0000256" key="1">
    <source>
        <dbReference type="SAM" id="MobiDB-lite"/>
    </source>
</evidence>
<evidence type="ECO:0000313" key="3">
    <source>
        <dbReference type="Proteomes" id="UP001148786"/>
    </source>
</evidence>
<accession>A0A9W8K5F8</accession>
<dbReference type="Proteomes" id="UP001148786">
    <property type="component" value="Unassembled WGS sequence"/>
</dbReference>
<dbReference type="OrthoDB" id="426235at2759"/>
<protein>
    <submittedName>
        <fullName evidence="2">Uncharacterized protein</fullName>
    </submittedName>
</protein>
<sequence>MGFKVSEAAHALSRAPLRQTDEDDQRVGRTLVWTSIGAVAQAVQNMGLKAPYLLLNDSARAEVLSSGNLNEPLGPLNPYYDSVVVGLAPSLLDYEHLNMAFRILKGETRQPEICPSQTDDQENERGRGKPAQAKTQTPIKQIPLIATHRAKYIQSSSGQLSLGPGPFVAALECAGGPSLQAHVIGKPTRAFFEMVIDDFGFESNAERVQEFCGLRGRRPFSENGHDHQGVFPAGQGGDGPIRRTGKGKIVVIGDDVEADLGGGAVELGLWRVLVKTGKYRPGDENRAGIVPPDEVCDSFAAFVTSLLKQSKSN</sequence>
<dbReference type="Pfam" id="PF13242">
    <property type="entry name" value="Hydrolase_like"/>
    <property type="match status" value="1"/>
</dbReference>